<reference evidence="3" key="1">
    <citation type="submission" date="2024-01" db="EMBL/GenBank/DDBJ databases">
        <authorList>
            <person name="Webb A."/>
        </authorList>
    </citation>
    <scope>NUCLEOTIDE SEQUENCE</scope>
    <source>
        <strain evidence="3">Pm1</strain>
    </source>
</reference>
<organism evidence="3 4">
    <name type="scientific">Peronospora matthiolae</name>
    <dbReference type="NCBI Taxonomy" id="2874970"/>
    <lineage>
        <taxon>Eukaryota</taxon>
        <taxon>Sar</taxon>
        <taxon>Stramenopiles</taxon>
        <taxon>Oomycota</taxon>
        <taxon>Peronosporomycetes</taxon>
        <taxon>Peronosporales</taxon>
        <taxon>Peronosporaceae</taxon>
        <taxon>Peronospora</taxon>
    </lineage>
</organism>
<comment type="caution">
    <text evidence="3">The sequence shown here is derived from an EMBL/GenBank/DDBJ whole genome shotgun (WGS) entry which is preliminary data.</text>
</comment>
<dbReference type="GO" id="GO:0008270">
    <property type="term" value="F:zinc ion binding"/>
    <property type="evidence" value="ECO:0007669"/>
    <property type="project" value="UniProtKB-KW"/>
</dbReference>
<keyword evidence="1" id="KW-0863">Zinc-finger</keyword>
<evidence type="ECO:0000256" key="1">
    <source>
        <dbReference type="PROSITE-ProRule" id="PRU00175"/>
    </source>
</evidence>
<evidence type="ECO:0000313" key="3">
    <source>
        <dbReference type="EMBL" id="CAK7945878.1"/>
    </source>
</evidence>
<keyword evidence="1" id="KW-0862">Zinc</keyword>
<dbReference type="Proteomes" id="UP001162060">
    <property type="component" value="Unassembled WGS sequence"/>
</dbReference>
<dbReference type="InterPro" id="IPR013083">
    <property type="entry name" value="Znf_RING/FYVE/PHD"/>
</dbReference>
<dbReference type="Gene3D" id="3.30.40.10">
    <property type="entry name" value="Zinc/RING finger domain, C3HC4 (zinc finger)"/>
    <property type="match status" value="1"/>
</dbReference>
<dbReference type="SUPFAM" id="SSF57850">
    <property type="entry name" value="RING/U-box"/>
    <property type="match status" value="1"/>
</dbReference>
<dbReference type="SMART" id="SM00184">
    <property type="entry name" value="RING"/>
    <property type="match status" value="1"/>
</dbReference>
<evidence type="ECO:0000259" key="2">
    <source>
        <dbReference type="PROSITE" id="PS50089"/>
    </source>
</evidence>
<evidence type="ECO:0000313" key="4">
    <source>
        <dbReference type="Proteomes" id="UP001162060"/>
    </source>
</evidence>
<feature type="domain" description="RING-type" evidence="2">
    <location>
        <begin position="223"/>
        <end position="262"/>
    </location>
</feature>
<dbReference type="PROSITE" id="PS50089">
    <property type="entry name" value="ZF_RING_2"/>
    <property type="match status" value="1"/>
</dbReference>
<proteinExistence type="predicted"/>
<dbReference type="InterPro" id="IPR001841">
    <property type="entry name" value="Znf_RING"/>
</dbReference>
<dbReference type="AlphaFoldDB" id="A0AAV1VIJ4"/>
<protein>
    <recommendedName>
        <fullName evidence="2">RING-type domain-containing protein</fullName>
    </recommendedName>
</protein>
<gene>
    <name evidence="3" type="ORF">PM001_LOCUS31028</name>
</gene>
<keyword evidence="1" id="KW-0479">Metal-binding</keyword>
<dbReference type="Pfam" id="PF13639">
    <property type="entry name" value="zf-RING_2"/>
    <property type="match status" value="1"/>
</dbReference>
<dbReference type="EMBL" id="CAKLBY020000339">
    <property type="protein sequence ID" value="CAK7945878.1"/>
    <property type="molecule type" value="Genomic_DNA"/>
</dbReference>
<accession>A0AAV1VIJ4</accession>
<sequence length="273" mass="29861">MVFISLQDVVSEGNAVGVNMKQIAKPAATIRVVVTPGCPTKQLDTPFARGSLFYVSTRRRTPSSLVLYVSISAVRHKWVLHKTSDDFTHVREDIRRVGNGCKGSACCGHVQRLLKTSLDVGTRRRREPSAGLQYDQCHVFQAYANGLVQVVLGVGHGLQCHTMQRIRHILEEFLDIASHCTHAFDRVLCDDDPVATTPMLVSKQPSLQTGVGCGDGSGDSCECPICCGNLADDKTRRLLCGHNYHAGCLQVWLNLQPTCPVCGVHLGKEVEPE</sequence>
<name>A0AAV1VIJ4_9STRA</name>